<dbReference type="Proteomes" id="UP000053611">
    <property type="component" value="Unassembled WGS sequence"/>
</dbReference>
<dbReference type="EMBL" id="KQ087185">
    <property type="protein sequence ID" value="KLT44750.1"/>
    <property type="molecule type" value="Genomic_DNA"/>
</dbReference>
<protein>
    <recommendedName>
        <fullName evidence="2">BRCT domain-containing protein</fullName>
    </recommendedName>
</protein>
<feature type="compositionally biased region" description="Polar residues" evidence="1">
    <location>
        <begin position="208"/>
        <end position="220"/>
    </location>
</feature>
<feature type="domain" description="BRCT" evidence="2">
    <location>
        <begin position="85"/>
        <end position="107"/>
    </location>
</feature>
<dbReference type="RefSeq" id="XP_018281241.1">
    <property type="nucleotide sequence ID" value="XM_018424760.1"/>
</dbReference>
<dbReference type="AlphaFoldDB" id="A0A0J0XUK6"/>
<feature type="region of interest" description="Disordered" evidence="1">
    <location>
        <begin position="142"/>
        <end position="236"/>
    </location>
</feature>
<accession>A0A0J0XUK6</accession>
<name>A0A0J0XUK6_9TREE</name>
<evidence type="ECO:0000313" key="3">
    <source>
        <dbReference type="EMBL" id="KLT44750.1"/>
    </source>
</evidence>
<reference evidence="3 4" key="1">
    <citation type="submission" date="2015-03" db="EMBL/GenBank/DDBJ databases">
        <title>Genomics and transcriptomics of the oil-accumulating basidiomycete yeast T. oleaginosus allow insights into substrate utilization and the diverse evolutionary trajectories of mating systems in fungi.</title>
        <authorList>
            <consortium name="DOE Joint Genome Institute"/>
            <person name="Kourist R."/>
            <person name="Kracht O."/>
            <person name="Bracharz F."/>
            <person name="Lipzen A."/>
            <person name="Nolan M."/>
            <person name="Ohm R."/>
            <person name="Grigoriev I."/>
            <person name="Sun S."/>
            <person name="Heitman J."/>
            <person name="Bruck T."/>
            <person name="Nowrousian M."/>
        </authorList>
    </citation>
    <scope>NUCLEOTIDE SEQUENCE [LARGE SCALE GENOMIC DNA]</scope>
    <source>
        <strain evidence="3 4">IBC0246</strain>
    </source>
</reference>
<proteinExistence type="predicted"/>
<feature type="compositionally biased region" description="Polar residues" evidence="1">
    <location>
        <begin position="249"/>
        <end position="265"/>
    </location>
</feature>
<dbReference type="InterPro" id="IPR001357">
    <property type="entry name" value="BRCT_dom"/>
</dbReference>
<sequence>MANSNRDRPGIFNGLSVHLPWRGRSADSLHRDCDLLRVPSPTPVRNFCYKISSASSPTPLSQRDSGYEWDVMQTVRYVTQGPSPVPVLQHHWIHHCLREGRILDEEDDWGGWRIVTTRDPRLASSLAACETNVRNAYATRRAKTEFRSSTPDQRYLKRPRSGSPPCLFRRLSSPARGSVADRQANKPAPSSGANGFTASVSLRRLTTLLPSPSNFPTQGHTPPATPAVATTFEPMERSRYSYNKRLTFGASSNRHGPITLPNSTKPLPISPAESPPANTPSTELPPNSPPSWARPERKIGVKASSGVSPYGCAYQPPSTKAELRVQPRVSTDATSDDSLASVPSSEFAIKVEIPEDIVASLGFEDTKRYADSPNGQSEAQFVKSETPISDVDAARVALQESIPANLTEPHSTPILMPLIHIGLPQIFKLGPNRIQFYVIEAPGCPFLQATILAGGGSITTELSWATYIIVAPGTRAASMRVFGTRRSACARLIHARWVTNSMAAAKLIDPAPYEVNENDRAKLLCGEW</sequence>
<organism evidence="3 4">
    <name type="scientific">Cutaneotrichosporon oleaginosum</name>
    <dbReference type="NCBI Taxonomy" id="879819"/>
    <lineage>
        <taxon>Eukaryota</taxon>
        <taxon>Fungi</taxon>
        <taxon>Dikarya</taxon>
        <taxon>Basidiomycota</taxon>
        <taxon>Agaricomycotina</taxon>
        <taxon>Tremellomycetes</taxon>
        <taxon>Trichosporonales</taxon>
        <taxon>Trichosporonaceae</taxon>
        <taxon>Cutaneotrichosporon</taxon>
    </lineage>
</organism>
<feature type="compositionally biased region" description="Polar residues" evidence="1">
    <location>
        <begin position="191"/>
        <end position="200"/>
    </location>
</feature>
<dbReference type="SUPFAM" id="SSF52113">
    <property type="entry name" value="BRCT domain"/>
    <property type="match status" value="1"/>
</dbReference>
<gene>
    <name evidence="3" type="ORF">CC85DRAFT_290801</name>
</gene>
<feature type="region of interest" description="Disordered" evidence="1">
    <location>
        <begin position="248"/>
        <end position="295"/>
    </location>
</feature>
<keyword evidence="4" id="KW-1185">Reference proteome</keyword>
<dbReference type="GeneID" id="28985363"/>
<feature type="domain" description="BRCT" evidence="2">
    <location>
        <begin position="447"/>
        <end position="515"/>
    </location>
</feature>
<dbReference type="PROSITE" id="PS50172">
    <property type="entry name" value="BRCT"/>
    <property type="match status" value="2"/>
</dbReference>
<evidence type="ECO:0000259" key="2">
    <source>
        <dbReference type="PROSITE" id="PS50172"/>
    </source>
</evidence>
<dbReference type="InterPro" id="IPR036420">
    <property type="entry name" value="BRCT_dom_sf"/>
</dbReference>
<evidence type="ECO:0000313" key="4">
    <source>
        <dbReference type="Proteomes" id="UP000053611"/>
    </source>
</evidence>
<evidence type="ECO:0000256" key="1">
    <source>
        <dbReference type="SAM" id="MobiDB-lite"/>
    </source>
</evidence>